<dbReference type="PANTHER" id="PTHR16155:SF18">
    <property type="entry name" value="STERILE ALPHA MOTIF DOMAIN-CONTAINING PROTEIN 9-LIKE"/>
    <property type="match status" value="1"/>
</dbReference>
<reference evidence="1" key="1">
    <citation type="submission" date="2025-08" db="UniProtKB">
        <authorList>
            <consortium name="Ensembl"/>
        </authorList>
    </citation>
    <scope>IDENTIFICATION</scope>
</reference>
<keyword evidence="2" id="KW-1185">Reference proteome</keyword>
<dbReference type="Proteomes" id="UP000472270">
    <property type="component" value="Unassembled WGS sequence"/>
</dbReference>
<evidence type="ECO:0000313" key="2">
    <source>
        <dbReference type="Proteomes" id="UP000472270"/>
    </source>
</evidence>
<reference evidence="1" key="2">
    <citation type="submission" date="2025-09" db="UniProtKB">
        <authorList>
            <consortium name="Ensembl"/>
        </authorList>
    </citation>
    <scope>IDENTIFICATION</scope>
</reference>
<evidence type="ECO:0000313" key="1">
    <source>
        <dbReference type="Ensembl" id="ENSSRHP00000073761.1"/>
    </source>
</evidence>
<name>A0A673L5Z5_9TELE</name>
<accession>A0A673L5Z5</accession>
<dbReference type="AlphaFoldDB" id="A0A673L5Z5"/>
<organism evidence="1 2">
    <name type="scientific">Sinocyclocheilus rhinocerous</name>
    <dbReference type="NCBI Taxonomy" id="307959"/>
    <lineage>
        <taxon>Eukaryota</taxon>
        <taxon>Metazoa</taxon>
        <taxon>Chordata</taxon>
        <taxon>Craniata</taxon>
        <taxon>Vertebrata</taxon>
        <taxon>Euteleostomi</taxon>
        <taxon>Actinopterygii</taxon>
        <taxon>Neopterygii</taxon>
        <taxon>Teleostei</taxon>
        <taxon>Ostariophysi</taxon>
        <taxon>Cypriniformes</taxon>
        <taxon>Cyprinidae</taxon>
        <taxon>Cyprininae</taxon>
        <taxon>Sinocyclocheilus</taxon>
    </lineage>
</organism>
<dbReference type="Ensembl" id="ENSSRHT00000075773.1">
    <property type="protein sequence ID" value="ENSSRHP00000073761.1"/>
    <property type="gene ID" value="ENSSRHG00000036665.1"/>
</dbReference>
<dbReference type="GO" id="GO:0005737">
    <property type="term" value="C:cytoplasm"/>
    <property type="evidence" value="ECO:0007669"/>
    <property type="project" value="TreeGrafter"/>
</dbReference>
<protein>
    <recommendedName>
        <fullName evidence="3">Sterile alpha motif domain-containing protein 9-like</fullName>
    </recommendedName>
</protein>
<evidence type="ECO:0008006" key="3">
    <source>
        <dbReference type="Google" id="ProtNLM"/>
    </source>
</evidence>
<sequence length="755" mass="88531">MQVLWHFRKDLRCARVIDSDLDTKELSKQVLDLFLLPNEQHAEQDWRTVLLLLDTKEKINDLPIKKVLWEDLIEEIHKRGINMKTPAVIILNCDGKLKMELLPDEKQRFAQKRQEIEKKYKKMSDKFHAFNIMQGGFQKEDAKNLITDEMRKHVENHIKSSSTRLLGFLALINSYVPGSRLMKPLCKEFIEQDRWTDEEKPSLEMKPFKDLMVIFSEGEQKANCIRLAHPLIADACLNMLTEYNLTRSDIAHDFLKNMVKGKESNYDKICKSLLFTRPKGLTEKDMFSRLILDIIKENKTKKCICLLELASKLFSTDPFYPQTLARLYYIKVQGENKYKKAEKWAKEAIDRDRTNSHIRDTLGQVHKNHLSRIWCKIRKEWWKVIKPCTDIDTRLAMAKSAIDAFDDEEKAAKDELANPTAKYNNRGRFGFLQVCKEIYDLIGPENPLKQKHLDFINGLRGSVEDKYDFFEWYLAFSKLSFKEEDPDYFHRDVEDCYKRYFTQDTQNEEKTLNEKKKESFGGLLHFLKSDINVCKQNLSASEKPRSDNEDQIVLYILANTILSLSGEPCEKTEKLQARLRKLWFSKEQGRSPEFYLLIFLLFWPDEAQKAKANPPDLENCVEYMSQSYEREYGEHLRGRYLVPLFFLGTEGGLQRLVHALKPHKKGLRRLVHSKLHQTDLELLTERDESVEVKCPQRINGKVKNQRVFAVRDGQQIPVSAHDRASVCKQGQVSFYLGFNIRGPVAYNIRYHKNCE</sequence>
<dbReference type="PANTHER" id="PTHR16155">
    <property type="entry name" value="DED DOMAIN-CONTAINING PROTEIN"/>
    <property type="match status" value="1"/>
</dbReference>
<proteinExistence type="predicted"/>